<dbReference type="GO" id="GO:0016301">
    <property type="term" value="F:kinase activity"/>
    <property type="evidence" value="ECO:0007669"/>
    <property type="project" value="UniProtKB-KW"/>
</dbReference>
<dbReference type="AlphaFoldDB" id="A0A8H4AL33"/>
<dbReference type="SUPFAM" id="SSF56112">
    <property type="entry name" value="Protein kinase-like (PK-like)"/>
    <property type="match status" value="1"/>
</dbReference>
<name>A0A8H4AL33_GIGMA</name>
<keyword evidence="1" id="KW-0418">Kinase</keyword>
<dbReference type="InterPro" id="IPR011009">
    <property type="entry name" value="Kinase-like_dom_sf"/>
</dbReference>
<dbReference type="EMBL" id="WTPW01000468">
    <property type="protein sequence ID" value="KAF0508258.1"/>
    <property type="molecule type" value="Genomic_DNA"/>
</dbReference>
<organism evidence="1 2">
    <name type="scientific">Gigaspora margarita</name>
    <dbReference type="NCBI Taxonomy" id="4874"/>
    <lineage>
        <taxon>Eukaryota</taxon>
        <taxon>Fungi</taxon>
        <taxon>Fungi incertae sedis</taxon>
        <taxon>Mucoromycota</taxon>
        <taxon>Glomeromycotina</taxon>
        <taxon>Glomeromycetes</taxon>
        <taxon>Diversisporales</taxon>
        <taxon>Gigasporaceae</taxon>
        <taxon>Gigaspora</taxon>
    </lineage>
</organism>
<evidence type="ECO:0000313" key="2">
    <source>
        <dbReference type="Proteomes" id="UP000439903"/>
    </source>
</evidence>
<keyword evidence="1" id="KW-0808">Transferase</keyword>
<gene>
    <name evidence="1" type="ORF">F8M41_018806</name>
</gene>
<evidence type="ECO:0000313" key="1">
    <source>
        <dbReference type="EMBL" id="KAF0508258.1"/>
    </source>
</evidence>
<reference evidence="1 2" key="1">
    <citation type="journal article" date="2019" name="Environ. Microbiol.">
        <title>At the nexus of three kingdoms: the genome of the mycorrhizal fungus Gigaspora margarita provides insights into plant, endobacterial and fungal interactions.</title>
        <authorList>
            <person name="Venice F."/>
            <person name="Ghignone S."/>
            <person name="Salvioli di Fossalunga A."/>
            <person name="Amselem J."/>
            <person name="Novero M."/>
            <person name="Xianan X."/>
            <person name="Sedzielewska Toro K."/>
            <person name="Morin E."/>
            <person name="Lipzen A."/>
            <person name="Grigoriev I.V."/>
            <person name="Henrissat B."/>
            <person name="Martin F.M."/>
            <person name="Bonfante P."/>
        </authorList>
    </citation>
    <scope>NUCLEOTIDE SEQUENCE [LARGE SCALE GENOMIC DNA]</scope>
    <source>
        <strain evidence="1 2">BEG34</strain>
    </source>
</reference>
<dbReference type="Proteomes" id="UP000439903">
    <property type="component" value="Unassembled WGS sequence"/>
</dbReference>
<dbReference type="Gene3D" id="1.10.510.10">
    <property type="entry name" value="Transferase(Phosphotransferase) domain 1"/>
    <property type="match status" value="1"/>
</dbReference>
<accession>A0A8H4AL33</accession>
<sequence>MSDIYSFEVILWKISSGMLPFKLVGFKLSLVFYIINSNRKVLIANTPKKYKDLYSHHWDSNLKNCLEISFVLKELKVLISNQKPELMDLDKIEDIKDNEKILNYRRQLRNAILEYQIGHLDYAAFINFN</sequence>
<protein>
    <submittedName>
        <fullName evidence="1">Kinase-like protein</fullName>
    </submittedName>
</protein>
<proteinExistence type="predicted"/>
<keyword evidence="2" id="KW-1185">Reference proteome</keyword>
<comment type="caution">
    <text evidence="1">The sequence shown here is derived from an EMBL/GenBank/DDBJ whole genome shotgun (WGS) entry which is preliminary data.</text>
</comment>